<dbReference type="GO" id="GO:0016757">
    <property type="term" value="F:glycosyltransferase activity"/>
    <property type="evidence" value="ECO:0007669"/>
    <property type="project" value="UniProtKB-KW"/>
</dbReference>
<protein>
    <submittedName>
        <fullName evidence="2">Glycosyltransferase</fullName>
        <ecNumber evidence="2">2.4.-.-</ecNumber>
    </submittedName>
</protein>
<sequence>MKIVLINTSDSGGGAAIACKRLKDALKKEGADVNMLVACKTTEDNDTIQVISPLRYKLNFILERLQIYCANRFSKKNLFAISTASTGCDISSFPEIKKADILHLHWVNQGFLSLNDIQKLISLGKPVVITLHDMWYCTAICHHACGCKQFTTGCQKCFYLKTPGTHDLSAITWNKKIFLKNAGITFVPVSNWLNEKVKTSGLTGSSFSTVIPNTLDTTVFYPKNREEYRKKAMISDERMVIVFGAAKLNDPNKGFDLLKQALKILYEKYGKRLLLILFGKIKNDPDFLNYIPCEYRYMGKISEANELAALYSAADVTVVPSHYETFGQTLIESMACGTPGVSFDNSGQNDVIEHLHTGYLATYPSPESLAEGIDWGFQQKGNLTIKENCIERVRHMYHSRTVARQYLELYNRLLTPKNKD</sequence>
<keyword evidence="2" id="KW-0328">Glycosyltransferase</keyword>
<dbReference type="RefSeq" id="WP_255025119.1">
    <property type="nucleotide sequence ID" value="NZ_JANDHW010000001.1"/>
</dbReference>
<dbReference type="PANTHER" id="PTHR45947">
    <property type="entry name" value="SULFOQUINOVOSYL TRANSFERASE SQD2"/>
    <property type="match status" value="1"/>
</dbReference>
<dbReference type="EC" id="2.4.-.-" evidence="2"/>
<dbReference type="Pfam" id="PF00534">
    <property type="entry name" value="Glycos_transf_1"/>
    <property type="match status" value="1"/>
</dbReference>
<dbReference type="SUPFAM" id="SSF53756">
    <property type="entry name" value="UDP-Glycosyltransferase/glycogen phosphorylase"/>
    <property type="match status" value="1"/>
</dbReference>
<name>A0ABT1MD78_9BACT</name>
<dbReference type="InterPro" id="IPR001296">
    <property type="entry name" value="Glyco_trans_1"/>
</dbReference>
<dbReference type="Proteomes" id="UP001205603">
    <property type="component" value="Unassembled WGS sequence"/>
</dbReference>
<keyword evidence="3" id="KW-1185">Reference proteome</keyword>
<keyword evidence="2" id="KW-0808">Transferase</keyword>
<proteinExistence type="predicted"/>
<feature type="domain" description="Glycosyl transferase family 1" evidence="1">
    <location>
        <begin position="225"/>
        <end position="384"/>
    </location>
</feature>
<evidence type="ECO:0000259" key="1">
    <source>
        <dbReference type="Pfam" id="PF00534"/>
    </source>
</evidence>
<evidence type="ECO:0000313" key="3">
    <source>
        <dbReference type="Proteomes" id="UP001205603"/>
    </source>
</evidence>
<dbReference type="Gene3D" id="3.40.50.2000">
    <property type="entry name" value="Glycogen Phosphorylase B"/>
    <property type="match status" value="2"/>
</dbReference>
<dbReference type="InterPro" id="IPR050194">
    <property type="entry name" value="Glycosyltransferase_grp1"/>
</dbReference>
<accession>A0ABT1MD78</accession>
<organism evidence="2 3">
    <name type="scientific">Coprobacter tertius</name>
    <dbReference type="NCBI Taxonomy" id="2944915"/>
    <lineage>
        <taxon>Bacteria</taxon>
        <taxon>Pseudomonadati</taxon>
        <taxon>Bacteroidota</taxon>
        <taxon>Bacteroidia</taxon>
        <taxon>Bacteroidales</taxon>
        <taxon>Barnesiellaceae</taxon>
        <taxon>Coprobacter</taxon>
    </lineage>
</organism>
<evidence type="ECO:0000313" key="2">
    <source>
        <dbReference type="EMBL" id="MCP9610593.1"/>
    </source>
</evidence>
<reference evidence="2 3" key="1">
    <citation type="submission" date="2022-07" db="EMBL/GenBank/DDBJ databases">
        <title>Fecal culturing of patients with breast cancer.</title>
        <authorList>
            <person name="Teng N.M.Y."/>
            <person name="Kiu R."/>
            <person name="Evans R."/>
            <person name="Baker D.J."/>
            <person name="Zenner C."/>
            <person name="Robinson S.D."/>
            <person name="Hall L.J."/>
        </authorList>
    </citation>
    <scope>NUCLEOTIDE SEQUENCE [LARGE SCALE GENOMIC DNA]</scope>
    <source>
        <strain evidence="2 3">LH1063</strain>
    </source>
</reference>
<dbReference type="PANTHER" id="PTHR45947:SF3">
    <property type="entry name" value="SULFOQUINOVOSYL TRANSFERASE SQD2"/>
    <property type="match status" value="1"/>
</dbReference>
<gene>
    <name evidence="2" type="ORF">NMU02_00600</name>
</gene>
<comment type="caution">
    <text evidence="2">The sequence shown here is derived from an EMBL/GenBank/DDBJ whole genome shotgun (WGS) entry which is preliminary data.</text>
</comment>
<dbReference type="EMBL" id="JANDHW010000001">
    <property type="protein sequence ID" value="MCP9610593.1"/>
    <property type="molecule type" value="Genomic_DNA"/>
</dbReference>